<organism evidence="2 3">
    <name type="scientific">Rousettus aegyptiacus</name>
    <name type="common">Egyptian fruit bat</name>
    <name type="synonym">Pteropus aegyptiacus</name>
    <dbReference type="NCBI Taxonomy" id="9407"/>
    <lineage>
        <taxon>Eukaryota</taxon>
        <taxon>Metazoa</taxon>
        <taxon>Chordata</taxon>
        <taxon>Craniata</taxon>
        <taxon>Vertebrata</taxon>
        <taxon>Euteleostomi</taxon>
        <taxon>Mammalia</taxon>
        <taxon>Eutheria</taxon>
        <taxon>Laurasiatheria</taxon>
        <taxon>Chiroptera</taxon>
        <taxon>Yinpterochiroptera</taxon>
        <taxon>Pteropodoidea</taxon>
        <taxon>Pteropodidae</taxon>
        <taxon>Rousettinae</taxon>
        <taxon>Rousettus</taxon>
    </lineage>
</organism>
<evidence type="ECO:0000313" key="3">
    <source>
        <dbReference type="Proteomes" id="UP000593571"/>
    </source>
</evidence>
<dbReference type="AlphaFoldDB" id="A0A7J8BT56"/>
<reference evidence="2 3" key="1">
    <citation type="journal article" date="2020" name="Nature">
        <title>Six reference-quality genomes reveal evolution of bat adaptations.</title>
        <authorList>
            <person name="Jebb D."/>
            <person name="Huang Z."/>
            <person name="Pippel M."/>
            <person name="Hughes G.M."/>
            <person name="Lavrichenko K."/>
            <person name="Devanna P."/>
            <person name="Winkler S."/>
            <person name="Jermiin L.S."/>
            <person name="Skirmuntt E.C."/>
            <person name="Katzourakis A."/>
            <person name="Burkitt-Gray L."/>
            <person name="Ray D.A."/>
            <person name="Sullivan K.A.M."/>
            <person name="Roscito J.G."/>
            <person name="Kirilenko B.M."/>
            <person name="Davalos L.M."/>
            <person name="Corthals A.P."/>
            <person name="Power M.L."/>
            <person name="Jones G."/>
            <person name="Ransome R.D."/>
            <person name="Dechmann D.K.N."/>
            <person name="Locatelli A.G."/>
            <person name="Puechmaille S.J."/>
            <person name="Fedrigo O."/>
            <person name="Jarvis E.D."/>
            <person name="Hiller M."/>
            <person name="Vernes S.C."/>
            <person name="Myers E.W."/>
            <person name="Teeling E.C."/>
        </authorList>
    </citation>
    <scope>NUCLEOTIDE SEQUENCE [LARGE SCALE GENOMIC DNA]</scope>
    <source>
        <strain evidence="2">MRouAeg1</strain>
        <tissue evidence="2">Muscle</tissue>
    </source>
</reference>
<feature type="compositionally biased region" description="Basic and acidic residues" evidence="1">
    <location>
        <begin position="1"/>
        <end position="13"/>
    </location>
</feature>
<proteinExistence type="predicted"/>
<accession>A0A7J8BT56</accession>
<gene>
    <name evidence="2" type="ORF">HJG63_009659</name>
</gene>
<comment type="caution">
    <text evidence="2">The sequence shown here is derived from an EMBL/GenBank/DDBJ whole genome shotgun (WGS) entry which is preliminary data.</text>
</comment>
<dbReference type="EMBL" id="JACASE010000016">
    <property type="protein sequence ID" value="KAF6401621.1"/>
    <property type="molecule type" value="Genomic_DNA"/>
</dbReference>
<protein>
    <submittedName>
        <fullName evidence="2">Uncharacterized protein</fullName>
    </submittedName>
</protein>
<feature type="region of interest" description="Disordered" evidence="1">
    <location>
        <begin position="1"/>
        <end position="115"/>
    </location>
</feature>
<name>A0A7J8BT56_ROUAE</name>
<sequence>MHFVCDSDSKSERPGALFGPTGKTRSRVRGKPRQVPQATRPRPQESSGVVPRKPVTPCCPEGVSGSDPRGGPRWHQRSEGSPGPKPRCLPALPWGYAKLPSSTHGGSGGPSVLGVRAGALGRRCLRGRGLGSWPGGP</sequence>
<dbReference type="Proteomes" id="UP000593571">
    <property type="component" value="Unassembled WGS sequence"/>
</dbReference>
<evidence type="ECO:0000256" key="1">
    <source>
        <dbReference type="SAM" id="MobiDB-lite"/>
    </source>
</evidence>
<evidence type="ECO:0000313" key="2">
    <source>
        <dbReference type="EMBL" id="KAF6401621.1"/>
    </source>
</evidence>
<keyword evidence="3" id="KW-1185">Reference proteome</keyword>